<feature type="transmembrane region" description="Helical" evidence="1">
    <location>
        <begin position="79"/>
        <end position="97"/>
    </location>
</feature>
<dbReference type="STRING" id="558151.ACM46_09520"/>
<dbReference type="AlphaFoldDB" id="A0A0J7IEZ2"/>
<accession>A0A0J7IEZ2</accession>
<dbReference type="OrthoDB" id="1274950at2"/>
<protein>
    <recommendedName>
        <fullName evidence="4">Lipoprotein</fullName>
    </recommendedName>
</protein>
<evidence type="ECO:0008006" key="4">
    <source>
        <dbReference type="Google" id="ProtNLM"/>
    </source>
</evidence>
<evidence type="ECO:0000256" key="1">
    <source>
        <dbReference type="SAM" id="Phobius"/>
    </source>
</evidence>
<keyword evidence="3" id="KW-1185">Reference proteome</keyword>
<feature type="transmembrane region" description="Helical" evidence="1">
    <location>
        <begin position="53"/>
        <end position="72"/>
    </location>
</feature>
<dbReference type="EMBL" id="LFND01000003">
    <property type="protein sequence ID" value="KMQ64496.1"/>
    <property type="molecule type" value="Genomic_DNA"/>
</dbReference>
<gene>
    <name evidence="2" type="ORF">ACM46_09520</name>
</gene>
<reference evidence="2 3" key="1">
    <citation type="journal article" date="2013" name="Int. J. Syst. Evol. Microbiol.">
        <title>Chryseobacterium angstadtii sp. nov., isolated from a newt tank.</title>
        <authorList>
            <person name="Kirk K.E."/>
            <person name="Hoffman J.A."/>
            <person name="Smith K.A."/>
            <person name="Strahan B.L."/>
            <person name="Failor K.C."/>
            <person name="Krebs J.E."/>
            <person name="Gale A.N."/>
            <person name="Do T.D."/>
            <person name="Sontag T.C."/>
            <person name="Batties A.M."/>
            <person name="Mistiszyn K."/>
            <person name="Newman J.D."/>
        </authorList>
    </citation>
    <scope>NUCLEOTIDE SEQUENCE [LARGE SCALE GENOMIC DNA]</scope>
    <source>
        <strain evidence="2 3">KM</strain>
    </source>
</reference>
<sequence>MKRKGLFIGILMGLIALSSCLISIGALIAHELAYNTSSFIGELFSIDSYYAEHFTTDLIFLGITGIGYWLALGKIKNEVLSYVLLLAFMISLFVFGSDLLLQLSSVTMENPDGQSELLIFEKVLLTSIIYPISGLIYDWKRSKKFNPENN</sequence>
<organism evidence="2 3">
    <name type="scientific">Chryseobacterium angstadtii</name>
    <dbReference type="NCBI Taxonomy" id="558151"/>
    <lineage>
        <taxon>Bacteria</taxon>
        <taxon>Pseudomonadati</taxon>
        <taxon>Bacteroidota</taxon>
        <taxon>Flavobacteriia</taxon>
        <taxon>Flavobacteriales</taxon>
        <taxon>Weeksellaceae</taxon>
        <taxon>Chryseobacterium group</taxon>
        <taxon>Chryseobacterium</taxon>
    </lineage>
</organism>
<keyword evidence="1" id="KW-0812">Transmembrane</keyword>
<dbReference type="PROSITE" id="PS51257">
    <property type="entry name" value="PROKAR_LIPOPROTEIN"/>
    <property type="match status" value="1"/>
</dbReference>
<comment type="caution">
    <text evidence="2">The sequence shown here is derived from an EMBL/GenBank/DDBJ whole genome shotgun (WGS) entry which is preliminary data.</text>
</comment>
<dbReference type="PATRIC" id="fig|558151.6.peg.1997"/>
<proteinExistence type="predicted"/>
<name>A0A0J7IEZ2_9FLAO</name>
<dbReference type="RefSeq" id="WP_131707567.1">
    <property type="nucleotide sequence ID" value="NZ_LFND01000003.1"/>
</dbReference>
<dbReference type="Proteomes" id="UP000036261">
    <property type="component" value="Unassembled WGS sequence"/>
</dbReference>
<feature type="transmembrane region" description="Helical" evidence="1">
    <location>
        <begin position="117"/>
        <end position="137"/>
    </location>
</feature>
<evidence type="ECO:0000313" key="2">
    <source>
        <dbReference type="EMBL" id="KMQ64496.1"/>
    </source>
</evidence>
<keyword evidence="1" id="KW-0472">Membrane</keyword>
<keyword evidence="1" id="KW-1133">Transmembrane helix</keyword>
<evidence type="ECO:0000313" key="3">
    <source>
        <dbReference type="Proteomes" id="UP000036261"/>
    </source>
</evidence>